<sequence>MSISSKKFSLMSRKVMFGTTLGASLFFMIVGVIFWGGFNTSMEVTNTLKFCISCHEMEENVYQEYKKTIHYNNRSGVRATCSDCHVPRPWIHKVIRKVQATNEVFHKLLGSIDTPEKFDAKRLKMAKNVWHAMKDTDSRECRNCHNFDSMAPESQKKRSRKQHAKAMIDGNTCIDCHKGIAHTKVHDQLSEDELDELNKPLAENKREIAPQWQAFIDNGYKLVKKKDTAATKVVSPPEKVVAAQPAEASTPVAKPTGSSPASNINWGSIEAVDIPLFFPGQSSMEWVLKGSDHGGKRAIMTGDRCFDCHEDEEVDIGEKIVSGEILEPTPIPGKRGSIILKVQAAHDANNLYMRFQWKDDKHAPAPFVSGGKMDPENQIKFAIMLTTDSEDDPAVEFAERMGCWQSCHHDVNSMPHEPDKSLLKTSSLGKQLNLSGGFTKYLKESRTTIEIEGKNNKKRGGWDKLKSEVEIEALLKKGAFMDLLRYKSGTGESEDGYILAERVMTGGQGVSFAGELKDGVWTVVMKRKLTSDKLGD</sequence>
<dbReference type="InterPro" id="IPR036280">
    <property type="entry name" value="Multihaem_cyt_sf"/>
</dbReference>
<dbReference type="FunFam" id="1.10.3820.10:FF:000001">
    <property type="entry name" value="Cytochrome c-type protein"/>
    <property type="match status" value="1"/>
</dbReference>
<dbReference type="Pfam" id="PF03264">
    <property type="entry name" value="Cytochrom_NNT"/>
    <property type="match status" value="1"/>
</dbReference>
<evidence type="ECO:0000256" key="5">
    <source>
        <dbReference type="ARBA" id="ARBA00022617"/>
    </source>
</evidence>
<dbReference type="InterPro" id="IPR038266">
    <property type="entry name" value="NapC/NirT_cytc_sf"/>
</dbReference>
<evidence type="ECO:0000256" key="8">
    <source>
        <dbReference type="ARBA" id="ARBA00022982"/>
    </source>
</evidence>
<dbReference type="PANTHER" id="PTHR30333">
    <property type="entry name" value="CYTOCHROME C-TYPE PROTEIN"/>
    <property type="match status" value="1"/>
</dbReference>
<feature type="non-terminal residue" evidence="14">
    <location>
        <position position="536"/>
    </location>
</feature>
<evidence type="ECO:0000256" key="10">
    <source>
        <dbReference type="ARBA" id="ARBA00023004"/>
    </source>
</evidence>
<dbReference type="InterPro" id="IPR051174">
    <property type="entry name" value="Cytochrome_c-type_ET"/>
</dbReference>
<protein>
    <submittedName>
        <fullName evidence="14">Cytochrome c-type protein NapC</fullName>
    </submittedName>
</protein>
<dbReference type="EMBL" id="UOFT01000074">
    <property type="protein sequence ID" value="VAW98952.1"/>
    <property type="molecule type" value="Genomic_DNA"/>
</dbReference>
<keyword evidence="11 12" id="KW-0472">Membrane</keyword>
<keyword evidence="6 12" id="KW-0812">Transmembrane</keyword>
<keyword evidence="9 12" id="KW-1133">Transmembrane helix</keyword>
<feature type="transmembrane region" description="Helical" evidence="12">
    <location>
        <begin position="15"/>
        <end position="38"/>
    </location>
</feature>
<dbReference type="GO" id="GO:0005886">
    <property type="term" value="C:plasma membrane"/>
    <property type="evidence" value="ECO:0007669"/>
    <property type="project" value="UniProtKB-SubCell"/>
</dbReference>
<accession>A0A3B1AG38</accession>
<keyword evidence="4" id="KW-1003">Cell membrane</keyword>
<evidence type="ECO:0000256" key="9">
    <source>
        <dbReference type="ARBA" id="ARBA00022989"/>
    </source>
</evidence>
<keyword evidence="10" id="KW-0408">Iron</keyword>
<dbReference type="GO" id="GO:0009055">
    <property type="term" value="F:electron transfer activity"/>
    <property type="evidence" value="ECO:0007669"/>
    <property type="project" value="TreeGrafter"/>
</dbReference>
<dbReference type="PANTHER" id="PTHR30333:SF1">
    <property type="entry name" value="CYTOCHROME C-TYPE PROTEIN NAPC"/>
    <property type="match status" value="1"/>
</dbReference>
<dbReference type="GO" id="GO:0020037">
    <property type="term" value="F:heme binding"/>
    <property type="evidence" value="ECO:0007669"/>
    <property type="project" value="InterPro"/>
</dbReference>
<dbReference type="GO" id="GO:0046872">
    <property type="term" value="F:metal ion binding"/>
    <property type="evidence" value="ECO:0007669"/>
    <property type="project" value="UniProtKB-KW"/>
</dbReference>
<gene>
    <name evidence="14" type="ORF">MNBD_GAMMA23-2159</name>
</gene>
<keyword evidence="8" id="KW-0249">Electron transport</keyword>
<evidence type="ECO:0000256" key="2">
    <source>
        <dbReference type="ARBA" id="ARBA00007395"/>
    </source>
</evidence>
<keyword evidence="7" id="KW-0479">Metal-binding</keyword>
<evidence type="ECO:0000256" key="1">
    <source>
        <dbReference type="ARBA" id="ARBA00004236"/>
    </source>
</evidence>
<dbReference type="GO" id="GO:0009061">
    <property type="term" value="P:anaerobic respiration"/>
    <property type="evidence" value="ECO:0007669"/>
    <property type="project" value="TreeGrafter"/>
</dbReference>
<dbReference type="Pfam" id="PF09459">
    <property type="entry name" value="EB_dh"/>
    <property type="match status" value="1"/>
</dbReference>
<evidence type="ECO:0000256" key="7">
    <source>
        <dbReference type="ARBA" id="ARBA00022723"/>
    </source>
</evidence>
<evidence type="ECO:0000256" key="3">
    <source>
        <dbReference type="ARBA" id="ARBA00022448"/>
    </source>
</evidence>
<dbReference type="AlphaFoldDB" id="A0A3B1AG38"/>
<name>A0A3B1AG38_9ZZZZ</name>
<evidence type="ECO:0000259" key="13">
    <source>
        <dbReference type="SMART" id="SM00887"/>
    </source>
</evidence>
<dbReference type="SUPFAM" id="SSF48695">
    <property type="entry name" value="Multiheme cytochromes"/>
    <property type="match status" value="2"/>
</dbReference>
<evidence type="ECO:0000313" key="14">
    <source>
        <dbReference type="EMBL" id="VAW98952.1"/>
    </source>
</evidence>
<dbReference type="Gene3D" id="1.10.3820.10">
    <property type="entry name" value="Di-heme elbow motif domain"/>
    <property type="match status" value="1"/>
</dbReference>
<organism evidence="14">
    <name type="scientific">hydrothermal vent metagenome</name>
    <dbReference type="NCBI Taxonomy" id="652676"/>
    <lineage>
        <taxon>unclassified sequences</taxon>
        <taxon>metagenomes</taxon>
        <taxon>ecological metagenomes</taxon>
    </lineage>
</organism>
<feature type="domain" description="Cytochrome c-552/DMSO reductase-like haem-binding" evidence="13">
    <location>
        <begin position="263"/>
        <end position="536"/>
    </location>
</feature>
<dbReference type="InterPro" id="IPR005126">
    <property type="entry name" value="NapC/NirT_cyt_c_N"/>
</dbReference>
<proteinExistence type="inferred from homology"/>
<dbReference type="Gene3D" id="2.60.40.1190">
    <property type="match status" value="1"/>
</dbReference>
<dbReference type="InterPro" id="IPR019020">
    <property type="entry name" value="Cyt-c552/DMSO_Rdtase_haem-bd"/>
</dbReference>
<keyword evidence="5" id="KW-0349">Heme</keyword>
<reference evidence="14" key="1">
    <citation type="submission" date="2018-06" db="EMBL/GenBank/DDBJ databases">
        <authorList>
            <person name="Zhirakovskaya E."/>
        </authorList>
    </citation>
    <scope>NUCLEOTIDE SEQUENCE</scope>
</reference>
<evidence type="ECO:0000256" key="12">
    <source>
        <dbReference type="SAM" id="Phobius"/>
    </source>
</evidence>
<evidence type="ECO:0000256" key="6">
    <source>
        <dbReference type="ARBA" id="ARBA00022692"/>
    </source>
</evidence>
<keyword evidence="3" id="KW-0813">Transport</keyword>
<dbReference type="SMART" id="SM00887">
    <property type="entry name" value="EB_dh"/>
    <property type="match status" value="1"/>
</dbReference>
<evidence type="ECO:0000256" key="11">
    <source>
        <dbReference type="ARBA" id="ARBA00023136"/>
    </source>
</evidence>
<evidence type="ECO:0000256" key="4">
    <source>
        <dbReference type="ARBA" id="ARBA00022475"/>
    </source>
</evidence>
<comment type="similarity">
    <text evidence="2">Belongs to the NapC/NirT/NrfH family.</text>
</comment>
<comment type="subcellular location">
    <subcellularLocation>
        <location evidence="1">Cell membrane</location>
    </subcellularLocation>
</comment>